<accession>E4NJ88</accession>
<organism evidence="1 2">
    <name type="scientific">Kitasatospora setae (strain ATCC 33774 / DSM 43861 / JCM 3304 / KCC A-0304 / NBRC 14216 / KM-6054)</name>
    <name type="common">Streptomyces setae</name>
    <dbReference type="NCBI Taxonomy" id="452652"/>
    <lineage>
        <taxon>Bacteria</taxon>
        <taxon>Bacillati</taxon>
        <taxon>Actinomycetota</taxon>
        <taxon>Actinomycetes</taxon>
        <taxon>Kitasatosporales</taxon>
        <taxon>Streptomycetaceae</taxon>
        <taxon>Kitasatospora</taxon>
    </lineage>
</organism>
<dbReference type="PATRIC" id="fig|452652.3.peg.7323"/>
<reference evidence="1 2" key="1">
    <citation type="journal article" date="2010" name="DNA Res.">
        <title>Genome sequence of Kitasatospora setae NBRC 14216T: an evolutionary snapshot of the family Streptomycetaceae.</title>
        <authorList>
            <person name="Ichikawa N."/>
            <person name="Oguchi A."/>
            <person name="Ikeda H."/>
            <person name="Ishikawa J."/>
            <person name="Kitani S."/>
            <person name="Watanabe Y."/>
            <person name="Nakamura S."/>
            <person name="Katano Y."/>
            <person name="Kishi E."/>
            <person name="Sasagawa M."/>
            <person name="Ankai A."/>
            <person name="Fukui S."/>
            <person name="Hashimoto Y."/>
            <person name="Kamata S."/>
            <person name="Otoguro M."/>
            <person name="Tanikawa S."/>
            <person name="Nihira T."/>
            <person name="Horinouchi S."/>
            <person name="Ohnishi Y."/>
            <person name="Hayakawa M."/>
            <person name="Kuzuyama T."/>
            <person name="Arisawa A."/>
            <person name="Nomoto F."/>
            <person name="Miura H."/>
            <person name="Takahashi Y."/>
            <person name="Fujita N."/>
        </authorList>
    </citation>
    <scope>NUCLEOTIDE SEQUENCE [LARGE SCALE GENOMIC DNA]</scope>
    <source>
        <strain evidence="2">ATCC 33774 / DSM 43861 / JCM 3304 / KCC A-0304 / NBRC 14216 / KM-6054</strain>
    </source>
</reference>
<dbReference type="EMBL" id="AP010968">
    <property type="protein sequence ID" value="BAJ33036.1"/>
    <property type="molecule type" value="Genomic_DNA"/>
</dbReference>
<protein>
    <submittedName>
        <fullName evidence="1">Uncharacterized protein</fullName>
    </submittedName>
</protein>
<evidence type="ECO:0000313" key="1">
    <source>
        <dbReference type="EMBL" id="BAJ33036.1"/>
    </source>
</evidence>
<dbReference type="HOGENOM" id="CLU_2369124_0_0_11"/>
<evidence type="ECO:0000313" key="2">
    <source>
        <dbReference type="Proteomes" id="UP000007076"/>
    </source>
</evidence>
<dbReference type="KEGG" id="ksk:KSE_72810"/>
<gene>
    <name evidence="1" type="ordered locus">KSE_72810</name>
</gene>
<keyword evidence="2" id="KW-1185">Reference proteome</keyword>
<dbReference type="Proteomes" id="UP000007076">
    <property type="component" value="Chromosome"/>
</dbReference>
<dbReference type="STRING" id="452652.KSE_72810"/>
<sequence>MAPTMTLMTLTATAPAPPVASARRLFTAVDLPLWLVTMPTTSRTGARGEQTFAVRALTYTDALDAATTTAYDHPALRHRRGAHIDPASAYATLHH</sequence>
<name>E4NJ88_KITSK</name>
<dbReference type="AlphaFoldDB" id="E4NJ88"/>
<proteinExistence type="predicted"/>